<evidence type="ECO:0000313" key="2">
    <source>
        <dbReference type="Proteomes" id="UP000632138"/>
    </source>
</evidence>
<dbReference type="Proteomes" id="UP000632138">
    <property type="component" value="Unassembled WGS sequence"/>
</dbReference>
<proteinExistence type="predicted"/>
<dbReference type="EMBL" id="JAENHP010000010">
    <property type="protein sequence ID" value="MBM2619319.1"/>
    <property type="molecule type" value="Genomic_DNA"/>
</dbReference>
<organism evidence="1 2">
    <name type="scientific">Paractinoplanes ovalisporus</name>
    <dbReference type="NCBI Taxonomy" id="2810368"/>
    <lineage>
        <taxon>Bacteria</taxon>
        <taxon>Bacillati</taxon>
        <taxon>Actinomycetota</taxon>
        <taxon>Actinomycetes</taxon>
        <taxon>Micromonosporales</taxon>
        <taxon>Micromonosporaceae</taxon>
        <taxon>Paractinoplanes</taxon>
    </lineage>
</organism>
<comment type="caution">
    <text evidence="1">The sequence shown here is derived from an EMBL/GenBank/DDBJ whole genome shotgun (WGS) entry which is preliminary data.</text>
</comment>
<protein>
    <submittedName>
        <fullName evidence="1">Uncharacterized protein</fullName>
    </submittedName>
</protein>
<gene>
    <name evidence="1" type="ORF">JIG36_27585</name>
</gene>
<evidence type="ECO:0000313" key="1">
    <source>
        <dbReference type="EMBL" id="MBM2619319.1"/>
    </source>
</evidence>
<name>A0ABS2AHJ1_9ACTN</name>
<sequence length="978" mass="104078">MSDLSGSFRFLSWTRQGLAAAIPVSDDPAPADGAVRIPVSVSVRKGASETEDVSRTLRLYGPGDVVGLDGRQIIRREPRPGTGDFEPNYFPLVEFDSPEVPWLLSPQPGGPRLRPWLVLVVVRREAGRIAVDPRRPLPWLRLAPGDARDELPDLSESWAWAHAQIAGSTQTPEQALDGRSPELTLSRIMSPRRLRPQTAYLACLVPAYRAGVQAGLGLDVQAGAEPAWPPAGGWEALTTDLELPVYDHWEFATAEAGDFELLVRRLRPHPLGPDSGSLPVDIATAGPDFASLHLPSPTVLPVEGALVSPVQPARQWPAGVQTPFARRLEDLIEVPPGVDTTVLRPPIYGAFQAGTPDQLPDAGADRPWLRELNLDPGWRIAAALGTRVVRDNQEQFVASAWDQAGELEQGNSLLRQAQLARTVAAATRDKHLDGLPAETAVRLTEPVHSRVRLAADGSEAQPTLRRSVKDSVFPQAALSAPFRRAVRPAGPLGRRLPGPAQQVTAALSAGLAEGELRIPVRPASGGADFDGVGAGPRFRHLREQLPLAGGWQKVAADADDGFYIGDDPYQPPPAPVAARASAEPARVDPALLPVEGEWVVDEVGRRADRLRGINNRFQAATDFLLQHLPATVGTPPPAGPRLRLAPVATALIAQGGRLEPDTTVARTVVGLVPAAPANPAADPLRPRAATPQFRQPMSEQLADVDGALMLPGAENLPADSIGVAVGNPRFIEAFMTGLNHELSRELLWRGLPADPGATYADRFWDVRGSGLNADPPSQLPPIDGWTGPLGANAPGTGGPGLLVLVIKGRLLLRYPHTAVYAAKAVPGGSTSAVPGPQELYPQFRGRIEPDITYLGFDLTLDAARGVDGDLGWFFVIQEQPVAPRFGLDEPDGPPGPPASWSDLDWGDLVPAGTELSTVRYASVAGPLATPPVTLPVLAGRPQPVATWSADSAQMAAITYQRPMRVAVHARTALPGATT</sequence>
<keyword evidence="2" id="KW-1185">Reference proteome</keyword>
<dbReference type="RefSeq" id="WP_203379315.1">
    <property type="nucleotide sequence ID" value="NZ_JAENHP010000010.1"/>
</dbReference>
<accession>A0ABS2AHJ1</accession>
<reference evidence="1 2" key="1">
    <citation type="submission" date="2021-01" db="EMBL/GenBank/DDBJ databases">
        <title>Actinoplanes sp. nov. LDG1-06 isolated from lichen.</title>
        <authorList>
            <person name="Saeng-In P."/>
            <person name="Phongsopitanun W."/>
            <person name="Kanchanasin P."/>
            <person name="Yuki M."/>
            <person name="Kudo T."/>
            <person name="Ohkuma M."/>
            <person name="Tanasupawat S."/>
        </authorList>
    </citation>
    <scope>NUCLEOTIDE SEQUENCE [LARGE SCALE GENOMIC DNA]</scope>
    <source>
        <strain evidence="1 2">LDG1-06</strain>
    </source>
</reference>